<protein>
    <submittedName>
        <fullName evidence="1">Uncharacterized protein</fullName>
    </submittedName>
</protein>
<reference evidence="1" key="2">
    <citation type="submission" date="2015-01" db="EMBL/GenBank/DDBJ databases">
        <authorList>
            <person name="Xiang T."/>
            <person name="Song Y."/>
            <person name="Huang L."/>
            <person name="Wang B."/>
            <person name="Wu P."/>
        </authorList>
    </citation>
    <scope>NUCLEOTIDE SEQUENCE [LARGE SCALE GENOMIC DNA]</scope>
    <source>
        <strain evidence="1">V1</strain>
    </source>
</reference>
<dbReference type="AlphaFoldDB" id="A0A0B7GQL7"/>
<reference evidence="3" key="1">
    <citation type="submission" date="2015-01" db="EMBL/GenBank/DDBJ databases">
        <authorList>
            <person name="Manzoor Shahid"/>
            <person name="Zubair Saima"/>
        </authorList>
    </citation>
    <scope>NUCLEOTIDE SEQUENCE [LARGE SCALE GENOMIC DNA]</scope>
    <source>
        <strain evidence="3">V1</strain>
    </source>
</reference>
<dbReference type="Proteomes" id="UP000323594">
    <property type="component" value="Chromosome"/>
</dbReference>
<keyword evidence="3" id="KW-1185">Reference proteome</keyword>
<dbReference type="GeneID" id="57753012"/>
<dbReference type="EMBL" id="CDNC01000004">
    <property type="protein sequence ID" value="CEM60884.1"/>
    <property type="molecule type" value="Genomic_DNA"/>
</dbReference>
<dbReference type="RefSeq" id="WP_024753510.1">
    <property type="nucleotide sequence ID" value="NZ_CDNC01000004.1"/>
</dbReference>
<name>A0A0B7GQL7_TREPH</name>
<dbReference type="Proteomes" id="UP000042527">
    <property type="component" value="Unassembled WGS sequence"/>
</dbReference>
<gene>
    <name evidence="2" type="ORF">FUT82_10185</name>
    <name evidence="1" type="ORF">TPHV1_120013</name>
</gene>
<dbReference type="EMBL" id="CP042817">
    <property type="protein sequence ID" value="QEJ98329.1"/>
    <property type="molecule type" value="Genomic_DNA"/>
</dbReference>
<accession>A0A0B7GQL7</accession>
<evidence type="ECO:0000313" key="1">
    <source>
        <dbReference type="EMBL" id="CEM60884.1"/>
    </source>
</evidence>
<evidence type="ECO:0000313" key="3">
    <source>
        <dbReference type="Proteomes" id="UP000042527"/>
    </source>
</evidence>
<organism evidence="1 3">
    <name type="scientific">Treponema phagedenis</name>
    <dbReference type="NCBI Taxonomy" id="162"/>
    <lineage>
        <taxon>Bacteria</taxon>
        <taxon>Pseudomonadati</taxon>
        <taxon>Spirochaetota</taxon>
        <taxon>Spirochaetia</taxon>
        <taxon>Spirochaetales</taxon>
        <taxon>Treponemataceae</taxon>
        <taxon>Treponema</taxon>
    </lineage>
</organism>
<evidence type="ECO:0000313" key="4">
    <source>
        <dbReference type="Proteomes" id="UP000323594"/>
    </source>
</evidence>
<evidence type="ECO:0000313" key="2">
    <source>
        <dbReference type="EMBL" id="QEJ98329.1"/>
    </source>
</evidence>
<sequence length="255" mass="29886">MNNDFENERLPFDEERLTRYAEYLDNVEKYFFPEVQKSSGMMGIGKITRHLYDFSESNLVSDFLKNINPYLAFLNFDADVSEEEVKILLEKNVYFKRNKNINEVEEGCVPASSLDDADDRYDLLAEICESVITFAIWCDYSASPIGLCISELLAYSILACCDGVYSKNEKRFIKKIFRKTGFDLEFKEKLEKIIAEVCQYEQEIESVKKGFGEEEEKAVQLKKLKILQKASIDELVTLMRKIKRKNEVIKYYKRY</sequence>
<proteinExistence type="predicted"/>
<reference evidence="2 4" key="3">
    <citation type="submission" date="2019-08" db="EMBL/GenBank/DDBJ databases">
        <authorList>
            <person name="Kuhnert P."/>
        </authorList>
    </citation>
    <scope>NUCLEOTIDE SEQUENCE [LARGE SCALE GENOMIC DNA]</scope>
    <source>
        <strain evidence="2 4">B36.5</strain>
    </source>
</reference>